<name>A0A0V0QBT8_PSEPJ</name>
<reference evidence="1 2" key="1">
    <citation type="journal article" date="2015" name="Sci. Rep.">
        <title>Genome of the facultative scuticociliatosis pathogen Pseudocohnilembus persalinus provides insight into its virulence through horizontal gene transfer.</title>
        <authorList>
            <person name="Xiong J."/>
            <person name="Wang G."/>
            <person name="Cheng J."/>
            <person name="Tian M."/>
            <person name="Pan X."/>
            <person name="Warren A."/>
            <person name="Jiang C."/>
            <person name="Yuan D."/>
            <person name="Miao W."/>
        </authorList>
    </citation>
    <scope>NUCLEOTIDE SEQUENCE [LARGE SCALE GENOMIC DNA]</scope>
    <source>
        <strain evidence="1">36N120E</strain>
    </source>
</reference>
<protein>
    <submittedName>
        <fullName evidence="1">Uncharacterized protein</fullName>
    </submittedName>
</protein>
<comment type="caution">
    <text evidence="1">The sequence shown here is derived from an EMBL/GenBank/DDBJ whole genome shotgun (WGS) entry which is preliminary data.</text>
</comment>
<proteinExistence type="predicted"/>
<dbReference type="EMBL" id="LDAU01000209">
    <property type="protein sequence ID" value="KRW99559.1"/>
    <property type="molecule type" value="Genomic_DNA"/>
</dbReference>
<sequence length="153" mass="18019">MEEFSEQELKNLKASKKNIEINIALSGLEGEKIQKLAHLLIQERLNILEELSNENIGKKIIAEELQDFQDAVTEKNMMQTKLQNEKIAYLNNYHKEQNANYNPQDKINSHQITEHYNNQLSEFKELKSDLKKLHHLIVKPPKEEENSSYQKIY</sequence>
<keyword evidence="2" id="KW-1185">Reference proteome</keyword>
<gene>
    <name evidence="1" type="ORF">PPERSA_01205</name>
</gene>
<organism evidence="1 2">
    <name type="scientific">Pseudocohnilembus persalinus</name>
    <name type="common">Ciliate</name>
    <dbReference type="NCBI Taxonomy" id="266149"/>
    <lineage>
        <taxon>Eukaryota</taxon>
        <taxon>Sar</taxon>
        <taxon>Alveolata</taxon>
        <taxon>Ciliophora</taxon>
        <taxon>Intramacronucleata</taxon>
        <taxon>Oligohymenophorea</taxon>
        <taxon>Scuticociliatia</taxon>
        <taxon>Philasterida</taxon>
        <taxon>Pseudocohnilembidae</taxon>
        <taxon>Pseudocohnilembus</taxon>
    </lineage>
</organism>
<dbReference type="Proteomes" id="UP000054937">
    <property type="component" value="Unassembled WGS sequence"/>
</dbReference>
<accession>A0A0V0QBT8</accession>
<evidence type="ECO:0000313" key="2">
    <source>
        <dbReference type="Proteomes" id="UP000054937"/>
    </source>
</evidence>
<dbReference type="InParanoid" id="A0A0V0QBT8"/>
<evidence type="ECO:0000313" key="1">
    <source>
        <dbReference type="EMBL" id="KRW99559.1"/>
    </source>
</evidence>
<dbReference type="AlphaFoldDB" id="A0A0V0QBT8"/>